<dbReference type="Proteomes" id="UP000318017">
    <property type="component" value="Chromosome"/>
</dbReference>
<reference evidence="2 3" key="1">
    <citation type="submission" date="2019-02" db="EMBL/GenBank/DDBJ databases">
        <title>Deep-cultivation of Planctomycetes and their phenomic and genomic characterization uncovers novel biology.</title>
        <authorList>
            <person name="Wiegand S."/>
            <person name="Jogler M."/>
            <person name="Boedeker C."/>
            <person name="Pinto D."/>
            <person name="Vollmers J."/>
            <person name="Rivas-Marin E."/>
            <person name="Kohn T."/>
            <person name="Peeters S.H."/>
            <person name="Heuer A."/>
            <person name="Rast P."/>
            <person name="Oberbeckmann S."/>
            <person name="Bunk B."/>
            <person name="Jeske O."/>
            <person name="Meyerdierks A."/>
            <person name="Storesund J.E."/>
            <person name="Kallscheuer N."/>
            <person name="Luecker S."/>
            <person name="Lage O.M."/>
            <person name="Pohl T."/>
            <person name="Merkel B.J."/>
            <person name="Hornburger P."/>
            <person name="Mueller R.-W."/>
            <person name="Bruemmer F."/>
            <person name="Labrenz M."/>
            <person name="Spormann A.M."/>
            <person name="Op den Camp H."/>
            <person name="Overmann J."/>
            <person name="Amann R."/>
            <person name="Jetten M.S.M."/>
            <person name="Mascher T."/>
            <person name="Medema M.H."/>
            <person name="Devos D.P."/>
            <person name="Kaster A.-K."/>
            <person name="Ovreas L."/>
            <person name="Rohde M."/>
            <person name="Galperin M.Y."/>
            <person name="Jogler C."/>
        </authorList>
    </citation>
    <scope>NUCLEOTIDE SEQUENCE [LARGE SCALE GENOMIC DNA]</scope>
    <source>
        <strain evidence="2 3">Q31a</strain>
    </source>
</reference>
<gene>
    <name evidence="2" type="ORF">Q31a_14810</name>
</gene>
<evidence type="ECO:0000313" key="3">
    <source>
        <dbReference type="Proteomes" id="UP000318017"/>
    </source>
</evidence>
<dbReference type="EMBL" id="CP036298">
    <property type="protein sequence ID" value="QDV23183.1"/>
    <property type="molecule type" value="Genomic_DNA"/>
</dbReference>
<accession>A0A518G3K9</accession>
<dbReference type="AlphaFoldDB" id="A0A518G3K9"/>
<name>A0A518G3K9_9BACT</name>
<keyword evidence="3" id="KW-1185">Reference proteome</keyword>
<evidence type="ECO:0000256" key="1">
    <source>
        <dbReference type="SAM" id="MobiDB-lite"/>
    </source>
</evidence>
<organism evidence="2 3">
    <name type="scientific">Aureliella helgolandensis</name>
    <dbReference type="NCBI Taxonomy" id="2527968"/>
    <lineage>
        <taxon>Bacteria</taxon>
        <taxon>Pseudomonadati</taxon>
        <taxon>Planctomycetota</taxon>
        <taxon>Planctomycetia</taxon>
        <taxon>Pirellulales</taxon>
        <taxon>Pirellulaceae</taxon>
        <taxon>Aureliella</taxon>
    </lineage>
</organism>
<evidence type="ECO:0000313" key="2">
    <source>
        <dbReference type="EMBL" id="QDV23183.1"/>
    </source>
</evidence>
<proteinExistence type="predicted"/>
<protein>
    <submittedName>
        <fullName evidence="2">Uncharacterized protein</fullName>
    </submittedName>
</protein>
<dbReference type="KEGG" id="ahel:Q31a_14810"/>
<sequence>MACGDLPGPLPDRIQRKYRRAVPPRAGEIPPAGKGEFLSGRTRLRGSCQPAREYPRAGDRKILPKRPATLRHAPPFAMLPCGVIRYQGAPADLRDTPLSTANNLNRYLFPKQTFHNPWYSKRGHSNSSVDVWGQHSTNVCGEAEVARRKPLERLASMARGE</sequence>
<feature type="region of interest" description="Disordered" evidence="1">
    <location>
        <begin position="23"/>
        <end position="43"/>
    </location>
</feature>